<evidence type="ECO:0000256" key="2">
    <source>
        <dbReference type="ARBA" id="ARBA00001089"/>
    </source>
</evidence>
<evidence type="ECO:0000256" key="5">
    <source>
        <dbReference type="ARBA" id="ARBA00022670"/>
    </source>
</evidence>
<comment type="caution">
    <text evidence="16">The sequence shown here is derived from an EMBL/GenBank/DDBJ whole genome shotgun (WGS) entry which is preliminary data.</text>
</comment>
<feature type="binding site" evidence="12">
    <location>
        <begin position="452"/>
        <end position="454"/>
    </location>
    <ligand>
        <name>L-glutamate</name>
        <dbReference type="ChEBI" id="CHEBI:29985"/>
    </ligand>
</feature>
<dbReference type="FunFam" id="3.60.20.40:FF:000001">
    <property type="entry name" value="Gamma-glutamyltranspeptidase 1"/>
    <property type="match status" value="1"/>
</dbReference>
<comment type="catalytic activity">
    <reaction evidence="1 13">
        <text>an S-substituted glutathione + H2O = an S-substituted L-cysteinylglycine + L-glutamate</text>
        <dbReference type="Rhea" id="RHEA:59468"/>
        <dbReference type="ChEBI" id="CHEBI:15377"/>
        <dbReference type="ChEBI" id="CHEBI:29985"/>
        <dbReference type="ChEBI" id="CHEBI:90779"/>
        <dbReference type="ChEBI" id="CHEBI:143103"/>
        <dbReference type="EC" id="3.4.19.13"/>
    </reaction>
</comment>
<dbReference type="FunFam" id="1.10.246.130:FF:000005">
    <property type="entry name" value="Gamma-glutamyltranspeptidase 1, putative"/>
    <property type="match status" value="1"/>
</dbReference>
<feature type="active site" description="Nucleophile" evidence="11">
    <location>
        <position position="434"/>
    </location>
</feature>
<dbReference type="InterPro" id="IPR043137">
    <property type="entry name" value="GGT_ssub_C"/>
</dbReference>
<dbReference type="InterPro" id="IPR000101">
    <property type="entry name" value="GGT_peptidase"/>
</dbReference>
<feature type="binding site" evidence="12">
    <location>
        <begin position="504"/>
        <end position="505"/>
    </location>
    <ligand>
        <name>L-glutamate</name>
        <dbReference type="ChEBI" id="CHEBI:29985"/>
    </ligand>
</feature>
<keyword evidence="9 13" id="KW-0012">Acyltransferase</keyword>
<dbReference type="EC" id="3.4.19.13" evidence="13"/>
<keyword evidence="5" id="KW-0645">Protease</keyword>
<evidence type="ECO:0000256" key="14">
    <source>
        <dbReference type="SAM" id="MobiDB-lite"/>
    </source>
</evidence>
<feature type="binding site" evidence="12">
    <location>
        <position position="476"/>
    </location>
    <ligand>
        <name>L-glutamate</name>
        <dbReference type="ChEBI" id="CHEBI:29985"/>
    </ligand>
</feature>
<accession>A0A9W8L1D5</accession>
<evidence type="ECO:0000256" key="13">
    <source>
        <dbReference type="RuleBase" id="RU368068"/>
    </source>
</evidence>
<feature type="region of interest" description="Disordered" evidence="14">
    <location>
        <begin position="1"/>
        <end position="29"/>
    </location>
</feature>
<sequence>MPQKKASARSSSSRRPSADNSSTALLSQNNDELDFAESGAVVSAQPSPSARPNSTRRSGLAVSAAAILIAAFIGGLYVIAALHSNSESQSTLVTAKNGAVATDEARCSAIGVDILRNGGNAVDATVASALCVGVLQAHSSGIGGGGFMLIRPPGGQAPVLIDFREIAGAAATEDMFIDDIKLAQIGGLSIGVPGEIAGMYHAHHRFGKLSWRSLFEPSITLARGGFTLSELVHHQLKTIEKHILASPGFNTTYTDARGRLLKPGATVYRPALADTLEEIAEKGPSAFYKGRIAASLLKAIRNNGGILTEADFEAYRPVERAPVETFYHGRRIITGSPPTSGSILLNMLNVLEGYNLARDGQTALNYHRIVEAMKFGAAQRTFLCDPSFVDIAANITRQIDKHFAASIRTNISDTQTFDVSHYDPEYDILINHGTTHISVVDKDGLAVSATSTVNLEFGSRIMDPVTGIILNDEMDDFSTTNKTNGFGLRPSPNNKIVRGKRPLSSTSATIIEYNGEVELVLGGSGGSRILTSVLQVIVNALDFDMRLDNAVDTPRLHHQLLPNHLMVDPLFPSSVSHALAAFGHEIVPLKHGSSVVQAVRRLPNGLLHAVSDARKHGVAAGY</sequence>
<dbReference type="Proteomes" id="UP001151518">
    <property type="component" value="Unassembled WGS sequence"/>
</dbReference>
<dbReference type="PANTHER" id="PTHR11686:SF9">
    <property type="entry name" value="RE13973P"/>
    <property type="match status" value="1"/>
</dbReference>
<feature type="compositionally biased region" description="Low complexity" evidence="14">
    <location>
        <begin position="8"/>
        <end position="22"/>
    </location>
</feature>
<dbReference type="EC" id="2.3.2.2" evidence="13"/>
<dbReference type="GO" id="GO:0103068">
    <property type="term" value="F:leukotriene C4 gamma-glutamyl transferase activity"/>
    <property type="evidence" value="ECO:0007669"/>
    <property type="project" value="UniProtKB-EC"/>
</dbReference>
<dbReference type="Pfam" id="PF01019">
    <property type="entry name" value="G_glu_transpept"/>
    <property type="match status" value="1"/>
</dbReference>
<dbReference type="OrthoDB" id="1081007at2759"/>
<dbReference type="InterPro" id="IPR029055">
    <property type="entry name" value="Ntn_hydrolases_N"/>
</dbReference>
<evidence type="ECO:0000313" key="16">
    <source>
        <dbReference type="EMBL" id="KAJ2680759.1"/>
    </source>
</evidence>
<dbReference type="SUPFAM" id="SSF56235">
    <property type="entry name" value="N-terminal nucleophile aminohydrolases (Ntn hydrolases)"/>
    <property type="match status" value="1"/>
</dbReference>
<keyword evidence="15" id="KW-1133">Transmembrane helix</keyword>
<dbReference type="AlphaFoldDB" id="A0A9W8L1D5"/>
<feature type="compositionally biased region" description="Polar residues" evidence="14">
    <location>
        <begin position="44"/>
        <end position="56"/>
    </location>
</feature>
<evidence type="ECO:0000256" key="6">
    <source>
        <dbReference type="ARBA" id="ARBA00022679"/>
    </source>
</evidence>
<dbReference type="GO" id="GO:0005886">
    <property type="term" value="C:plasma membrane"/>
    <property type="evidence" value="ECO:0007669"/>
    <property type="project" value="TreeGrafter"/>
</dbReference>
<feature type="binding site" evidence="12">
    <location>
        <position position="526"/>
    </location>
    <ligand>
        <name>L-glutamate</name>
        <dbReference type="ChEBI" id="CHEBI:29985"/>
    </ligand>
</feature>
<protein>
    <recommendedName>
        <fullName evidence="13">Glutathione hydrolase</fullName>
        <ecNumber evidence="13">2.3.2.2</ecNumber>
        <ecNumber evidence="13">3.4.19.13</ecNumber>
    </recommendedName>
    <alternativeName>
        <fullName evidence="13">Gamma-glutamyltransferase</fullName>
    </alternativeName>
    <alternativeName>
        <fullName evidence="13">Gamma-glutamyltranspeptidase</fullName>
    </alternativeName>
</protein>
<keyword evidence="7 13" id="KW-0378">Hydrolase</keyword>
<name>A0A9W8L1D5_9FUNG</name>
<dbReference type="InterPro" id="IPR043138">
    <property type="entry name" value="GGT_lsub"/>
</dbReference>
<dbReference type="EMBL" id="JANBTW010000003">
    <property type="protein sequence ID" value="KAJ2680759.1"/>
    <property type="molecule type" value="Genomic_DNA"/>
</dbReference>
<gene>
    <name evidence="16" type="ORF">GGI25_000394</name>
</gene>
<comment type="pathway">
    <text evidence="3 13">Sulfur metabolism; glutathione metabolism.</text>
</comment>
<dbReference type="Gene3D" id="3.60.20.40">
    <property type="match status" value="1"/>
</dbReference>
<feature type="transmembrane region" description="Helical" evidence="15">
    <location>
        <begin position="60"/>
        <end position="82"/>
    </location>
</feature>
<keyword evidence="6 13" id="KW-0808">Transferase</keyword>
<evidence type="ECO:0000256" key="12">
    <source>
        <dbReference type="PIRSR" id="PIRSR600101-2"/>
    </source>
</evidence>
<dbReference type="NCBIfam" id="TIGR00066">
    <property type="entry name" value="g_glut_trans"/>
    <property type="match status" value="1"/>
</dbReference>
<dbReference type="Gene3D" id="1.10.246.130">
    <property type="match status" value="1"/>
</dbReference>
<organism evidence="16 17">
    <name type="scientific">Coemansia spiralis</name>
    <dbReference type="NCBI Taxonomy" id="417178"/>
    <lineage>
        <taxon>Eukaryota</taxon>
        <taxon>Fungi</taxon>
        <taxon>Fungi incertae sedis</taxon>
        <taxon>Zoopagomycota</taxon>
        <taxon>Kickxellomycotina</taxon>
        <taxon>Kickxellomycetes</taxon>
        <taxon>Kickxellales</taxon>
        <taxon>Kickxellaceae</taxon>
        <taxon>Coemansia</taxon>
    </lineage>
</organism>
<keyword evidence="15" id="KW-0472">Membrane</keyword>
<comment type="catalytic activity">
    <reaction evidence="2 13">
        <text>glutathione + H2O = L-cysteinylglycine + L-glutamate</text>
        <dbReference type="Rhea" id="RHEA:28807"/>
        <dbReference type="ChEBI" id="CHEBI:15377"/>
        <dbReference type="ChEBI" id="CHEBI:29985"/>
        <dbReference type="ChEBI" id="CHEBI:57925"/>
        <dbReference type="ChEBI" id="CHEBI:61694"/>
        <dbReference type="EC" id="3.4.19.13"/>
    </reaction>
</comment>
<dbReference type="PANTHER" id="PTHR11686">
    <property type="entry name" value="GAMMA GLUTAMYL TRANSPEPTIDASE"/>
    <property type="match status" value="1"/>
</dbReference>
<proteinExistence type="inferred from homology"/>
<evidence type="ECO:0000256" key="1">
    <source>
        <dbReference type="ARBA" id="ARBA00001049"/>
    </source>
</evidence>
<evidence type="ECO:0000256" key="7">
    <source>
        <dbReference type="ARBA" id="ARBA00022801"/>
    </source>
</evidence>
<feature type="region of interest" description="Disordered" evidence="14">
    <location>
        <begin position="37"/>
        <end position="56"/>
    </location>
</feature>
<feature type="binding site" evidence="12">
    <location>
        <position position="164"/>
    </location>
    <ligand>
        <name>L-glutamate</name>
        <dbReference type="ChEBI" id="CHEBI:29985"/>
    </ligand>
</feature>
<dbReference type="GO" id="GO:0006508">
    <property type="term" value="P:proteolysis"/>
    <property type="evidence" value="ECO:0007669"/>
    <property type="project" value="UniProtKB-KW"/>
</dbReference>
<dbReference type="PRINTS" id="PR01210">
    <property type="entry name" value="GGTRANSPTASE"/>
</dbReference>
<keyword evidence="8" id="KW-0325">Glycoprotein</keyword>
<comment type="catalytic activity">
    <reaction evidence="10 13">
        <text>an N-terminal (5-L-glutamyl)-[peptide] + an alpha-amino acid = 5-L-glutamyl amino acid + an N-terminal L-alpha-aminoacyl-[peptide]</text>
        <dbReference type="Rhea" id="RHEA:23904"/>
        <dbReference type="Rhea" id="RHEA-COMP:9780"/>
        <dbReference type="Rhea" id="RHEA-COMP:9795"/>
        <dbReference type="ChEBI" id="CHEBI:77644"/>
        <dbReference type="ChEBI" id="CHEBI:78597"/>
        <dbReference type="ChEBI" id="CHEBI:78599"/>
        <dbReference type="ChEBI" id="CHEBI:78608"/>
        <dbReference type="EC" id="2.3.2.2"/>
    </reaction>
</comment>
<evidence type="ECO:0000256" key="3">
    <source>
        <dbReference type="ARBA" id="ARBA00005115"/>
    </source>
</evidence>
<keyword evidence="15" id="KW-0812">Transmembrane</keyword>
<dbReference type="GO" id="GO:0036374">
    <property type="term" value="F:glutathione hydrolase activity"/>
    <property type="evidence" value="ECO:0007669"/>
    <property type="project" value="UniProtKB-UniRule"/>
</dbReference>
<evidence type="ECO:0000313" key="17">
    <source>
        <dbReference type="Proteomes" id="UP001151518"/>
    </source>
</evidence>
<comment type="similarity">
    <text evidence="4">Belongs to the gamma-glutamyltransferase family.</text>
</comment>
<evidence type="ECO:0000256" key="9">
    <source>
        <dbReference type="ARBA" id="ARBA00023315"/>
    </source>
</evidence>
<evidence type="ECO:0000256" key="8">
    <source>
        <dbReference type="ARBA" id="ARBA00023180"/>
    </source>
</evidence>
<evidence type="ECO:0000256" key="11">
    <source>
        <dbReference type="PIRSR" id="PIRSR600101-1"/>
    </source>
</evidence>
<evidence type="ECO:0000256" key="4">
    <source>
        <dbReference type="ARBA" id="ARBA00009381"/>
    </source>
</evidence>
<dbReference type="GO" id="GO:0006751">
    <property type="term" value="P:glutathione catabolic process"/>
    <property type="evidence" value="ECO:0007669"/>
    <property type="project" value="UniProtKB-UniRule"/>
</dbReference>
<reference evidence="16" key="1">
    <citation type="submission" date="2022-07" db="EMBL/GenBank/DDBJ databases">
        <title>Phylogenomic reconstructions and comparative analyses of Kickxellomycotina fungi.</title>
        <authorList>
            <person name="Reynolds N.K."/>
            <person name="Stajich J.E."/>
            <person name="Barry K."/>
            <person name="Grigoriev I.V."/>
            <person name="Crous P."/>
            <person name="Smith M.E."/>
        </authorList>
    </citation>
    <scope>NUCLEOTIDE SEQUENCE</scope>
    <source>
        <strain evidence="16">NRRL 3115</strain>
    </source>
</reference>
<comment type="function">
    <text evidence="13">Cleaves the gamma-glutamyl peptide bond of glutathione and glutathione conjugates.</text>
</comment>
<evidence type="ECO:0000256" key="15">
    <source>
        <dbReference type="SAM" id="Phobius"/>
    </source>
</evidence>
<evidence type="ECO:0000256" key="10">
    <source>
        <dbReference type="ARBA" id="ARBA00047417"/>
    </source>
</evidence>